<comment type="caution">
    <text evidence="1">The sequence shown here is derived from an EMBL/GenBank/DDBJ whole genome shotgun (WGS) entry which is preliminary data.</text>
</comment>
<proteinExistence type="predicted"/>
<reference evidence="2" key="1">
    <citation type="submission" date="2024-07" db="EMBL/GenBank/DDBJ databases">
        <title>Two chromosome-level genome assemblies of Korean endemic species Abeliophyllum distichum and Forsythia ovata (Oleaceae).</title>
        <authorList>
            <person name="Jang H."/>
        </authorList>
    </citation>
    <scope>NUCLEOTIDE SEQUENCE [LARGE SCALE GENOMIC DNA]</scope>
</reference>
<organism evidence="1 2">
    <name type="scientific">Abeliophyllum distichum</name>
    <dbReference type="NCBI Taxonomy" id="126358"/>
    <lineage>
        <taxon>Eukaryota</taxon>
        <taxon>Viridiplantae</taxon>
        <taxon>Streptophyta</taxon>
        <taxon>Embryophyta</taxon>
        <taxon>Tracheophyta</taxon>
        <taxon>Spermatophyta</taxon>
        <taxon>Magnoliopsida</taxon>
        <taxon>eudicotyledons</taxon>
        <taxon>Gunneridae</taxon>
        <taxon>Pentapetalae</taxon>
        <taxon>asterids</taxon>
        <taxon>lamiids</taxon>
        <taxon>Lamiales</taxon>
        <taxon>Oleaceae</taxon>
        <taxon>Forsythieae</taxon>
        <taxon>Abeliophyllum</taxon>
    </lineage>
</organism>
<accession>A0ABD1RTA1</accession>
<evidence type="ECO:0000313" key="2">
    <source>
        <dbReference type="Proteomes" id="UP001604336"/>
    </source>
</evidence>
<keyword evidence="2" id="KW-1185">Reference proteome</keyword>
<dbReference type="EMBL" id="JBFOLK010000008">
    <property type="protein sequence ID" value="KAL2491249.1"/>
    <property type="molecule type" value="Genomic_DNA"/>
</dbReference>
<name>A0ABD1RTA1_9LAMI</name>
<evidence type="ECO:0000313" key="1">
    <source>
        <dbReference type="EMBL" id="KAL2491249.1"/>
    </source>
</evidence>
<protein>
    <submittedName>
        <fullName evidence="1">Uncharacterized protein</fullName>
    </submittedName>
</protein>
<sequence length="101" mass="11934">MDQIQGRNNEYFRPSALDGRTLFFNYCLHFPITRQLLRNYFTEQFGDNVVENVFFGRRSGMIAGYGNITFSTSVLPHAIMGEEVESRMFICNTWLRFKKFK</sequence>
<dbReference type="Proteomes" id="UP001604336">
    <property type="component" value="Unassembled WGS sequence"/>
</dbReference>
<dbReference type="AlphaFoldDB" id="A0ABD1RTA1"/>
<gene>
    <name evidence="1" type="ORF">Adt_26877</name>
</gene>